<accession>A0ABT3A1I6</accession>
<dbReference type="RefSeq" id="WP_263848155.1">
    <property type="nucleotide sequence ID" value="NZ_JAOWKW010000009.1"/>
</dbReference>
<evidence type="ECO:0000256" key="1">
    <source>
        <dbReference type="SAM" id="MobiDB-lite"/>
    </source>
</evidence>
<evidence type="ECO:0000313" key="2">
    <source>
        <dbReference type="EMBL" id="MCV2879579.1"/>
    </source>
</evidence>
<gene>
    <name evidence="2" type="ORF">OE699_12050</name>
</gene>
<dbReference type="EMBL" id="JAOWKW010000009">
    <property type="protein sequence ID" value="MCV2879579.1"/>
    <property type="molecule type" value="Genomic_DNA"/>
</dbReference>
<feature type="compositionally biased region" description="Basic and acidic residues" evidence="1">
    <location>
        <begin position="30"/>
        <end position="46"/>
    </location>
</feature>
<sequence>MRGGIVAAMTTAVYAQDPRGLDDGTSLGDLTRESIADGFDQGKHASDPSGDGVGRENRVGLANVVSRGDLGETVGLLKDLTGE</sequence>
<comment type="caution">
    <text evidence="2">The sequence shown here is derived from an EMBL/GenBank/DDBJ whole genome shotgun (WGS) entry which is preliminary data.</text>
</comment>
<feature type="region of interest" description="Disordered" evidence="1">
    <location>
        <begin position="16"/>
        <end position="56"/>
    </location>
</feature>
<proteinExistence type="predicted"/>
<reference evidence="2 3" key="1">
    <citation type="submission" date="2022-10" db="EMBL/GenBank/DDBJ databases">
        <title>Sinirhodobacter sp. nov., isolated from ocean surface sediments.</title>
        <authorList>
            <person name="He W."/>
            <person name="Wang L."/>
            <person name="Zhang D.-F."/>
        </authorList>
    </citation>
    <scope>NUCLEOTIDE SEQUENCE [LARGE SCALE GENOMIC DNA]</scope>
    <source>
        <strain evidence="2 3">WL0115</strain>
    </source>
</reference>
<name>A0ABT3A1I6_9RHOB</name>
<protein>
    <submittedName>
        <fullName evidence="2">Uncharacterized protein</fullName>
    </submittedName>
</protein>
<dbReference type="Proteomes" id="UP001526166">
    <property type="component" value="Unassembled WGS sequence"/>
</dbReference>
<organism evidence="2 3">
    <name type="scientific">Sedimentimonas flavescens</name>
    <dbReference type="NCBI Taxonomy" id="2851012"/>
    <lineage>
        <taxon>Bacteria</taxon>
        <taxon>Pseudomonadati</taxon>
        <taxon>Pseudomonadota</taxon>
        <taxon>Alphaproteobacteria</taxon>
        <taxon>Rhodobacterales</taxon>
        <taxon>Rhodobacter group</taxon>
        <taxon>Sedimentimonas</taxon>
    </lineage>
</organism>
<keyword evidence="3" id="KW-1185">Reference proteome</keyword>
<evidence type="ECO:0000313" key="3">
    <source>
        <dbReference type="Proteomes" id="UP001526166"/>
    </source>
</evidence>